<accession>A0A8J3EIS1</accession>
<gene>
    <name evidence="1" type="ORF">GCM10010978_10780</name>
</gene>
<evidence type="ECO:0000313" key="1">
    <source>
        <dbReference type="EMBL" id="GGH73171.1"/>
    </source>
</evidence>
<dbReference type="GO" id="GO:0030420">
    <property type="term" value="P:establishment of competence for transformation"/>
    <property type="evidence" value="ECO:0007669"/>
    <property type="project" value="InterPro"/>
</dbReference>
<protein>
    <recommendedName>
        <fullName evidence="3">Competence protein</fullName>
    </recommendedName>
</protein>
<dbReference type="InterPro" id="IPR010461">
    <property type="entry name" value="ComK"/>
</dbReference>
<evidence type="ECO:0000313" key="2">
    <source>
        <dbReference type="Proteomes" id="UP000602050"/>
    </source>
</evidence>
<dbReference type="Pfam" id="PF06338">
    <property type="entry name" value="ComK"/>
    <property type="match status" value="1"/>
</dbReference>
<organism evidence="1 2">
    <name type="scientific">Compostibacillus humi</name>
    <dbReference type="NCBI Taxonomy" id="1245525"/>
    <lineage>
        <taxon>Bacteria</taxon>
        <taxon>Bacillati</taxon>
        <taxon>Bacillota</taxon>
        <taxon>Bacilli</taxon>
        <taxon>Bacillales</taxon>
        <taxon>Bacillaceae</taxon>
        <taxon>Compostibacillus</taxon>
    </lineage>
</organism>
<dbReference type="RefSeq" id="WP_229733554.1">
    <property type="nucleotide sequence ID" value="NZ_BMEV01000014.1"/>
</dbReference>
<reference evidence="1" key="2">
    <citation type="submission" date="2020-09" db="EMBL/GenBank/DDBJ databases">
        <authorList>
            <person name="Sun Q."/>
            <person name="Zhou Y."/>
        </authorList>
    </citation>
    <scope>NUCLEOTIDE SEQUENCE</scope>
    <source>
        <strain evidence="1">CGMCC 1.12360</strain>
    </source>
</reference>
<keyword evidence="2" id="KW-1185">Reference proteome</keyword>
<reference evidence="1" key="1">
    <citation type="journal article" date="2014" name="Int. J. Syst. Evol. Microbiol.">
        <title>Complete genome sequence of Corynebacterium casei LMG S-19264T (=DSM 44701T), isolated from a smear-ripened cheese.</title>
        <authorList>
            <consortium name="US DOE Joint Genome Institute (JGI-PGF)"/>
            <person name="Walter F."/>
            <person name="Albersmeier A."/>
            <person name="Kalinowski J."/>
            <person name="Ruckert C."/>
        </authorList>
    </citation>
    <scope>NUCLEOTIDE SEQUENCE</scope>
    <source>
        <strain evidence="1">CGMCC 1.12360</strain>
    </source>
</reference>
<comment type="caution">
    <text evidence="1">The sequence shown here is derived from an EMBL/GenBank/DDBJ whole genome shotgun (WGS) entry which is preliminary data.</text>
</comment>
<dbReference type="Proteomes" id="UP000602050">
    <property type="component" value="Unassembled WGS sequence"/>
</dbReference>
<name>A0A8J3EIS1_9BACI</name>
<sequence>MKKEMRYLPYYEVTPCTMAIIHQFDEETREPISLVLEEDIEYVVPLSPNKIVDDACKFFGSDLKGRLDWTRDVCGLHYKLPIAISHENKMYFFPTASPKKSHCSWIAHSFIKRISKFSPHQTEVTFMNGRSYIFDISYGSMLNQMKRTALLRYLLDHHLKSINGREKVEMIAEPSPSFPLQ</sequence>
<dbReference type="EMBL" id="BMEV01000014">
    <property type="protein sequence ID" value="GGH73171.1"/>
    <property type="molecule type" value="Genomic_DNA"/>
</dbReference>
<proteinExistence type="predicted"/>
<evidence type="ECO:0008006" key="3">
    <source>
        <dbReference type="Google" id="ProtNLM"/>
    </source>
</evidence>
<dbReference type="AlphaFoldDB" id="A0A8J3EIS1"/>